<feature type="compositionally biased region" description="Basic residues" evidence="1">
    <location>
        <begin position="1"/>
        <end position="12"/>
    </location>
</feature>
<protein>
    <submittedName>
        <fullName evidence="2">Uncharacterized protein</fullName>
    </submittedName>
</protein>
<proteinExistence type="predicted"/>
<dbReference type="AlphaFoldDB" id="A0A8J7RIP9"/>
<gene>
    <name evidence="2" type="ORF">J3E07_001621</name>
</gene>
<sequence length="40" mass="4475">MPPKTTKGKIRKTLTGDGRKKPSKFVKENAEKAFGKSKKK</sequence>
<comment type="caution">
    <text evidence="2">The sequence shown here is derived from an EMBL/GenBank/DDBJ whole genome shotgun (WGS) entry which is preliminary data.</text>
</comment>
<name>A0A8J7RIP9_METVO</name>
<evidence type="ECO:0000256" key="1">
    <source>
        <dbReference type="SAM" id="MobiDB-lite"/>
    </source>
</evidence>
<feature type="region of interest" description="Disordered" evidence="1">
    <location>
        <begin position="1"/>
        <end position="40"/>
    </location>
</feature>
<dbReference type="Proteomes" id="UP000740329">
    <property type="component" value="Unassembled WGS sequence"/>
</dbReference>
<evidence type="ECO:0000313" key="3">
    <source>
        <dbReference type="Proteomes" id="UP000740329"/>
    </source>
</evidence>
<organism evidence="2 3">
    <name type="scientific">Methanococcus voltae</name>
    <dbReference type="NCBI Taxonomy" id="2188"/>
    <lineage>
        <taxon>Archaea</taxon>
        <taxon>Methanobacteriati</taxon>
        <taxon>Methanobacteriota</taxon>
        <taxon>Methanomada group</taxon>
        <taxon>Methanococci</taxon>
        <taxon>Methanococcales</taxon>
        <taxon>Methanococcaceae</taxon>
        <taxon>Methanococcus</taxon>
    </lineage>
</organism>
<accession>A0A8J7RIP9</accession>
<feature type="compositionally biased region" description="Basic and acidic residues" evidence="1">
    <location>
        <begin position="17"/>
        <end position="34"/>
    </location>
</feature>
<reference evidence="2" key="1">
    <citation type="submission" date="2021-03" db="EMBL/GenBank/DDBJ databases">
        <title>Genomic Encyclopedia of Type Strains, Phase IV (KMG-V): Genome sequencing to study the core and pangenomes of soil and plant-associated prokaryotes.</title>
        <authorList>
            <person name="Whitman W."/>
        </authorList>
    </citation>
    <scope>NUCLEOTIDE SEQUENCE</scope>
    <source>
        <strain evidence="2">C4</strain>
    </source>
</reference>
<dbReference type="RefSeq" id="WP_259052134.1">
    <property type="nucleotide sequence ID" value="NZ_JAGGMO010000003.1"/>
</dbReference>
<dbReference type="EMBL" id="JAGGMV010000008">
    <property type="protein sequence ID" value="MBP2202180.1"/>
    <property type="molecule type" value="Genomic_DNA"/>
</dbReference>
<evidence type="ECO:0000313" key="2">
    <source>
        <dbReference type="EMBL" id="MBP2202180.1"/>
    </source>
</evidence>